<evidence type="ECO:0000256" key="15">
    <source>
        <dbReference type="HAMAP-Rule" id="MF_00685"/>
    </source>
</evidence>
<feature type="active site" description="Proton donor" evidence="15">
    <location>
        <position position="980"/>
    </location>
</feature>
<evidence type="ECO:0000256" key="13">
    <source>
        <dbReference type="ARBA" id="ARBA00023277"/>
    </source>
</evidence>
<dbReference type="InterPro" id="IPR011009">
    <property type="entry name" value="Kinase-like_dom_sf"/>
</dbReference>
<comment type="similarity">
    <text evidence="4 15">Belongs to the glycosyl hydrolase 13 family. GlgB subfamily.</text>
</comment>
<evidence type="ECO:0000259" key="17">
    <source>
        <dbReference type="SMART" id="SM00642"/>
    </source>
</evidence>
<reference evidence="18 19" key="1">
    <citation type="submission" date="2020-05" db="EMBL/GenBank/DDBJ databases">
        <title>MicrobeNet Type strains.</title>
        <authorList>
            <person name="Nicholson A.C."/>
        </authorList>
    </citation>
    <scope>NUCLEOTIDE SEQUENCE [LARGE SCALE GENOMIC DNA]</scope>
    <source>
        <strain evidence="18 19">JCM 14547</strain>
    </source>
</reference>
<comment type="subunit">
    <text evidence="5 15">Monomer.</text>
</comment>
<evidence type="ECO:0000256" key="12">
    <source>
        <dbReference type="ARBA" id="ARBA00023056"/>
    </source>
</evidence>
<keyword evidence="13 15" id="KW-0119">Carbohydrate metabolism</keyword>
<evidence type="ECO:0000256" key="11">
    <source>
        <dbReference type="ARBA" id="ARBA00022840"/>
    </source>
</evidence>
<dbReference type="FunFam" id="2.60.40.1180:FF:000002">
    <property type="entry name" value="1,4-alpha-glucan branching enzyme GlgB"/>
    <property type="match status" value="1"/>
</dbReference>
<dbReference type="SUPFAM" id="SSF56112">
    <property type="entry name" value="Protein kinase-like (PK-like)"/>
    <property type="match status" value="1"/>
</dbReference>
<dbReference type="GO" id="GO:0005524">
    <property type="term" value="F:ATP binding"/>
    <property type="evidence" value="ECO:0007669"/>
    <property type="project" value="UniProtKB-KW"/>
</dbReference>
<comment type="similarity">
    <text evidence="3">Belongs to the aminoglycoside phosphotransferase family.</text>
</comment>
<protein>
    <recommendedName>
        <fullName evidence="15">1,4-alpha-glucan branching enzyme GlgB</fullName>
        <ecNumber evidence="15">2.4.1.18</ecNumber>
    </recommendedName>
    <alternativeName>
        <fullName evidence="15">1,4-alpha-D-glucan:1,4-alpha-D-glucan 6-glucosyl-transferase</fullName>
    </alternativeName>
    <alternativeName>
        <fullName evidence="15">Alpha-(1-&gt;4)-glucan branching enzyme</fullName>
    </alternativeName>
    <alternativeName>
        <fullName evidence="15">Glycogen branching enzyme</fullName>
        <shortName evidence="15">BE</shortName>
    </alternativeName>
</protein>
<keyword evidence="12 15" id="KW-0320">Glycogen biosynthesis</keyword>
<evidence type="ECO:0000256" key="4">
    <source>
        <dbReference type="ARBA" id="ARBA00009000"/>
    </source>
</evidence>
<dbReference type="GO" id="GO:0016301">
    <property type="term" value="F:kinase activity"/>
    <property type="evidence" value="ECO:0007669"/>
    <property type="project" value="UniProtKB-KW"/>
</dbReference>
<dbReference type="InterPro" id="IPR013780">
    <property type="entry name" value="Glyco_hydro_b"/>
</dbReference>
<feature type="compositionally biased region" description="Polar residues" evidence="16">
    <location>
        <begin position="512"/>
        <end position="528"/>
    </location>
</feature>
<comment type="catalytic activity">
    <reaction evidence="1 15">
        <text>Transfers a segment of a (1-&gt;4)-alpha-D-glucan chain to a primary hydroxy group in a similar glucan chain.</text>
        <dbReference type="EC" id="2.4.1.18"/>
    </reaction>
</comment>
<dbReference type="GO" id="GO:0003844">
    <property type="term" value="F:1,4-alpha-glucan branching enzyme activity"/>
    <property type="evidence" value="ECO:0007669"/>
    <property type="project" value="UniProtKB-UniRule"/>
</dbReference>
<comment type="function">
    <text evidence="15">Catalyzes the formation of the alpha-1,6-glucosidic linkages in glycogen by scission of a 1,4-alpha-linked oligosaccharide from growing alpha-1,4-glucan chains and the subsequent attachment of the oligosaccharide to the alpha-1,6 position.</text>
</comment>
<evidence type="ECO:0000256" key="5">
    <source>
        <dbReference type="ARBA" id="ARBA00011245"/>
    </source>
</evidence>
<dbReference type="CDD" id="cd11322">
    <property type="entry name" value="AmyAc_Glg_BE"/>
    <property type="match status" value="1"/>
</dbReference>
<dbReference type="EMBL" id="JABEMA010000043">
    <property type="protein sequence ID" value="NNH22471.1"/>
    <property type="molecule type" value="Genomic_DNA"/>
</dbReference>
<comment type="caution">
    <text evidence="18">The sequence shown here is derived from an EMBL/GenBank/DDBJ whole genome shotgun (WGS) entry which is preliminary data.</text>
</comment>
<dbReference type="SUPFAM" id="SSF81296">
    <property type="entry name" value="E set domains"/>
    <property type="match status" value="2"/>
</dbReference>
<dbReference type="NCBIfam" id="NF003811">
    <property type="entry name" value="PRK05402.1"/>
    <property type="match status" value="1"/>
</dbReference>
<evidence type="ECO:0000256" key="14">
    <source>
        <dbReference type="ARBA" id="ARBA00049067"/>
    </source>
</evidence>
<proteinExistence type="inferred from homology"/>
<keyword evidence="8 15" id="KW-0808">Transferase</keyword>
<dbReference type="PANTHER" id="PTHR43651">
    <property type="entry name" value="1,4-ALPHA-GLUCAN-BRANCHING ENZYME"/>
    <property type="match status" value="1"/>
</dbReference>
<dbReference type="InterPro" id="IPR044143">
    <property type="entry name" value="GlgB_N_E_set_prok"/>
</dbReference>
<accession>A0A849BIP0</accession>
<dbReference type="UniPathway" id="UPA00164"/>
<keyword evidence="9" id="KW-0547">Nucleotide-binding</keyword>
<dbReference type="AlphaFoldDB" id="A0A849BIP0"/>
<sequence>MLELLRSWAPQQRWYPAKGRDAVLELLGVVPLEAPAGAAGGPADCSLHVVAVRTDEGAAVVQVPLAVRPAPREDAPDASLVGRLADGHAVYDGPADPTCVAALLALMAGGTTTAGAPDGGAVTASTDGGAVTAGTDGGAGAASTAGGTGAASTTVTAAGAAGATGTLAPGASLDPSATSRVLGGEQSNTSVVVGADGPEPAILKVFRVLSPGENPDVVVAAALWGAGVPQVARPLGWVTGAWTDADGTPVTGHLAVVSEFLTGAQDAWREACRAVEDGTSFAEGARTLGRATAEVHRALADAFGRTPVTEEGRGALVEGLRERVRWALRSAPALAPHRAALEAHAASLADLPPAEELPPLQRVHGDYHLGQVLSVPGRGWVVLDFEGEPLRPLSERVRPDVAVRDVVGMLRSLDYAGAHVAAGRRDEALAARAAAWTAEAVDAFLAGVAEVDDDPRAAPGTALSRALLLDKALYEVVYETQQRPQWLPVPLGAVERLLGEAPTDSPEETAVDDTTSPAGATGAPQTASRRPVDGGALDAVAHGAHPFPHDVLGPHPHDGAVTVRVRRPFAERVAVTTAAGRTELEHEHDGVWAGVLPVAEVPDYRVESTWPGGGTDVSDDPYRFWPTLGEVDLHLIGEGRHEQLWTVLGARVLHYPSELGDVTGTSFSVWAPHARGVRVVGGFNHWDGRSHAMRSLGSSGVWELFVPGVRGGEVYKLEIQGQDGVWRQKADPMARQTEVPPATGSVVAESSYTWSDDAWLAERAARDPHSGPMSVYEVHLGSWRQGLSYTELAEQLVGHVTALGFTHVELLPVAEHPFGGSWGYQVTSYYAPTSRFGSPDEFRHLVDALHAAGIGVIVDWVPGHFPKDEFALARFDGEPLYEHPDPRKGEHVEWGTLVPDYGRPEVRNFFVANAVYWLEEFHVDGLRVDAVASMLYLDYSRTEWVPNRHGGREHLEAIEMLQEFNAVAYRRVPGIVTIAEESTAWPGVTRPTDAGGLGFGLKWNMGWMHDSLDYVGEDPMHRVHHHHKLTFSLVYAFSEQYVLPISHDEVVYGKGSLLRKMPGDRWQQLANVRAYLAFMWAHPGKQLLFMGSEFAQDAEWGESRSLDWWHLDDPGHLGVQKLVTELNALYRAHPQLWERDFDGSGFEWLDADDAGRNTVSFVRRDAAGRPLVAVVNFAGQPHEGYRVALPQGGAWRQVLSTDDVEFGGSGVTNTGPVRAEDVTWNGRPASAELRVPPLGAVWLVPDDESERLAVDATGSTSSASS</sequence>
<dbReference type="SUPFAM" id="SSF51445">
    <property type="entry name" value="(Trans)glycosidases"/>
    <property type="match status" value="1"/>
</dbReference>
<dbReference type="Pfam" id="PF00128">
    <property type="entry name" value="Alpha-amylase"/>
    <property type="match status" value="1"/>
</dbReference>
<evidence type="ECO:0000256" key="9">
    <source>
        <dbReference type="ARBA" id="ARBA00022741"/>
    </source>
</evidence>
<evidence type="ECO:0000256" key="7">
    <source>
        <dbReference type="ARBA" id="ARBA00022676"/>
    </source>
</evidence>
<keyword evidence="10" id="KW-0418">Kinase</keyword>
<evidence type="ECO:0000256" key="1">
    <source>
        <dbReference type="ARBA" id="ARBA00000826"/>
    </source>
</evidence>
<dbReference type="InterPro" id="IPR006407">
    <property type="entry name" value="GlgB"/>
</dbReference>
<dbReference type="InterPro" id="IPR014756">
    <property type="entry name" value="Ig_E-set"/>
</dbReference>
<dbReference type="GO" id="GO:0005978">
    <property type="term" value="P:glycogen biosynthetic process"/>
    <property type="evidence" value="ECO:0007669"/>
    <property type="project" value="UniProtKB-UniRule"/>
</dbReference>
<dbReference type="Gene3D" id="2.60.40.1180">
    <property type="entry name" value="Golgi alpha-mannosidase II"/>
    <property type="match status" value="1"/>
</dbReference>
<dbReference type="GO" id="GO:0004553">
    <property type="term" value="F:hydrolase activity, hydrolyzing O-glycosyl compounds"/>
    <property type="evidence" value="ECO:0007669"/>
    <property type="project" value="InterPro"/>
</dbReference>
<dbReference type="Pfam" id="PF22019">
    <property type="entry name" value="GlgB_N"/>
    <property type="match status" value="1"/>
</dbReference>
<evidence type="ECO:0000256" key="2">
    <source>
        <dbReference type="ARBA" id="ARBA00004964"/>
    </source>
</evidence>
<dbReference type="Proteomes" id="UP000555552">
    <property type="component" value="Unassembled WGS sequence"/>
</dbReference>
<feature type="domain" description="Glycosyl hydrolase family 13 catalytic" evidence="17">
    <location>
        <begin position="777"/>
        <end position="1133"/>
    </location>
</feature>
<dbReference type="InterPro" id="IPR017853">
    <property type="entry name" value="GH"/>
</dbReference>
<dbReference type="FunFam" id="2.60.40.10:FF:000169">
    <property type="entry name" value="1,4-alpha-glucan branching enzyme GlgB"/>
    <property type="match status" value="1"/>
</dbReference>
<dbReference type="Pfam" id="PF18085">
    <property type="entry name" value="Mak_N_cap"/>
    <property type="match status" value="1"/>
</dbReference>
<dbReference type="InterPro" id="IPR006047">
    <property type="entry name" value="GH13_cat_dom"/>
</dbReference>
<evidence type="ECO:0000256" key="10">
    <source>
        <dbReference type="ARBA" id="ARBA00022777"/>
    </source>
</evidence>
<evidence type="ECO:0000256" key="16">
    <source>
        <dbReference type="SAM" id="MobiDB-lite"/>
    </source>
</evidence>
<dbReference type="InterPro" id="IPR004193">
    <property type="entry name" value="Glyco_hydro_13_N"/>
</dbReference>
<dbReference type="Gene3D" id="2.60.40.10">
    <property type="entry name" value="Immunoglobulins"/>
    <property type="match status" value="2"/>
</dbReference>
<dbReference type="SUPFAM" id="SSF51011">
    <property type="entry name" value="Glycosyl hydrolase domain"/>
    <property type="match status" value="1"/>
</dbReference>
<feature type="active site" description="Nucleophile" evidence="15">
    <location>
        <position position="929"/>
    </location>
</feature>
<dbReference type="InterPro" id="IPR013783">
    <property type="entry name" value="Ig-like_fold"/>
</dbReference>
<comment type="pathway">
    <text evidence="2 15">Glycan biosynthesis; glycogen biosynthesis.</text>
</comment>
<keyword evidence="11" id="KW-0067">ATP-binding</keyword>
<dbReference type="InterPro" id="IPR006048">
    <property type="entry name" value="A-amylase/branching_C"/>
</dbReference>
<dbReference type="NCBIfam" id="NF008967">
    <property type="entry name" value="PRK12313.1"/>
    <property type="match status" value="1"/>
</dbReference>
<dbReference type="HAMAP" id="MF_00685">
    <property type="entry name" value="GlgB"/>
    <property type="match status" value="1"/>
</dbReference>
<dbReference type="Gene3D" id="3.90.1200.10">
    <property type="match status" value="1"/>
</dbReference>
<feature type="region of interest" description="Disordered" evidence="16">
    <location>
        <begin position="501"/>
        <end position="533"/>
    </location>
</feature>
<evidence type="ECO:0000256" key="6">
    <source>
        <dbReference type="ARBA" id="ARBA00022600"/>
    </source>
</evidence>
<dbReference type="Pfam" id="PF02922">
    <property type="entry name" value="CBM_48"/>
    <property type="match status" value="1"/>
</dbReference>
<dbReference type="CDD" id="cd02855">
    <property type="entry name" value="E_set_GBE_prok_N"/>
    <property type="match status" value="1"/>
</dbReference>
<gene>
    <name evidence="15 18" type="primary">glgB</name>
    <name evidence="18" type="ORF">HLB09_05070</name>
</gene>
<dbReference type="PANTHER" id="PTHR43651:SF3">
    <property type="entry name" value="1,4-ALPHA-GLUCAN-BRANCHING ENZYME"/>
    <property type="match status" value="1"/>
</dbReference>
<evidence type="ECO:0000313" key="19">
    <source>
        <dbReference type="Proteomes" id="UP000555552"/>
    </source>
</evidence>
<keyword evidence="7 15" id="KW-0328">Glycosyltransferase</keyword>
<dbReference type="Gene3D" id="3.20.20.80">
    <property type="entry name" value="Glycosidases"/>
    <property type="match status" value="1"/>
</dbReference>
<dbReference type="GO" id="GO:0005829">
    <property type="term" value="C:cytosol"/>
    <property type="evidence" value="ECO:0007669"/>
    <property type="project" value="TreeGrafter"/>
</dbReference>
<keyword evidence="19" id="KW-1185">Reference proteome</keyword>
<dbReference type="FunFam" id="3.20.20.80:FF:000003">
    <property type="entry name" value="1,4-alpha-glucan branching enzyme GlgB"/>
    <property type="match status" value="1"/>
</dbReference>
<dbReference type="GO" id="GO:0043169">
    <property type="term" value="F:cation binding"/>
    <property type="evidence" value="ECO:0007669"/>
    <property type="project" value="InterPro"/>
</dbReference>
<dbReference type="InterPro" id="IPR054169">
    <property type="entry name" value="GlgB_N"/>
</dbReference>
<dbReference type="EC" id="2.4.1.18" evidence="15"/>
<dbReference type="InterPro" id="IPR040999">
    <property type="entry name" value="Mak_N_cap"/>
</dbReference>
<evidence type="ECO:0000256" key="8">
    <source>
        <dbReference type="ARBA" id="ARBA00022679"/>
    </source>
</evidence>
<organism evidence="18 19">
    <name type="scientific">Pseudokineococcus marinus</name>
    <dbReference type="NCBI Taxonomy" id="351215"/>
    <lineage>
        <taxon>Bacteria</taxon>
        <taxon>Bacillati</taxon>
        <taxon>Actinomycetota</taxon>
        <taxon>Actinomycetes</taxon>
        <taxon>Kineosporiales</taxon>
        <taxon>Kineosporiaceae</taxon>
        <taxon>Pseudokineococcus</taxon>
    </lineage>
</organism>
<evidence type="ECO:0000256" key="3">
    <source>
        <dbReference type="ARBA" id="ARBA00006219"/>
    </source>
</evidence>
<comment type="catalytic activity">
    <reaction evidence="14">
        <text>D-maltose + ATP = alpha-maltose 1-phosphate + ADP + H(+)</text>
        <dbReference type="Rhea" id="RHEA:31915"/>
        <dbReference type="ChEBI" id="CHEBI:15378"/>
        <dbReference type="ChEBI" id="CHEBI:17306"/>
        <dbReference type="ChEBI" id="CHEBI:30616"/>
        <dbReference type="ChEBI" id="CHEBI:63576"/>
        <dbReference type="ChEBI" id="CHEBI:456216"/>
        <dbReference type="EC" id="2.7.1.175"/>
    </reaction>
</comment>
<keyword evidence="6 15" id="KW-0321">Glycogen metabolism</keyword>
<dbReference type="NCBIfam" id="TIGR01515">
    <property type="entry name" value="branching_enzym"/>
    <property type="match status" value="1"/>
</dbReference>
<evidence type="ECO:0000313" key="18">
    <source>
        <dbReference type="EMBL" id="NNH22471.1"/>
    </source>
</evidence>
<name>A0A849BIP0_9ACTN</name>
<dbReference type="Pfam" id="PF02806">
    <property type="entry name" value="Alpha-amylase_C"/>
    <property type="match status" value="1"/>
</dbReference>
<dbReference type="SMART" id="SM00642">
    <property type="entry name" value="Aamy"/>
    <property type="match status" value="1"/>
</dbReference>